<comment type="function">
    <text evidence="8">Component of the cytosolic iron-sulfur (Fe/S) protein assembly (CIA) machinery. Required for maturation of extramitochondrial Fe-S proteins. The NUBP1-NUBP2 heterotetramer forms a Fe-S scaffold complex, mediating the de novo assembly of an Fe-S cluster and its transfer to target apoproteins.</text>
</comment>
<feature type="binding site" evidence="8">
    <location>
        <position position="34"/>
    </location>
    <ligand>
        <name>[4Fe-4S] cluster</name>
        <dbReference type="ChEBI" id="CHEBI:49883"/>
        <label>1</label>
    </ligand>
</feature>
<comment type="caution">
    <text evidence="8">Lacks conserved residue(s) required for the propagation of feature annotation.</text>
</comment>
<dbReference type="AlphaFoldDB" id="A0A8J6CBC8"/>
<dbReference type="OrthoDB" id="1741334at2759"/>
<dbReference type="GO" id="GO:0016226">
    <property type="term" value="P:iron-sulfur cluster assembly"/>
    <property type="evidence" value="ECO:0007669"/>
    <property type="project" value="UniProtKB-UniRule"/>
</dbReference>
<dbReference type="EMBL" id="JAGTXO010000026">
    <property type="protein sequence ID" value="KAG8461348.1"/>
    <property type="molecule type" value="Genomic_DNA"/>
</dbReference>
<reference evidence="10" key="1">
    <citation type="submission" date="2021-05" db="EMBL/GenBank/DDBJ databases">
        <title>The genome of the haptophyte Pavlova lutheri (Diacronema luteri, Pavlovales) - a model for lipid biosynthesis in eukaryotic algae.</title>
        <authorList>
            <person name="Hulatt C.J."/>
            <person name="Posewitz M.C."/>
        </authorList>
    </citation>
    <scope>NUCLEOTIDE SEQUENCE</scope>
    <source>
        <strain evidence="10">NIVA-4/92</strain>
    </source>
</reference>
<dbReference type="PANTHER" id="PTHR23264">
    <property type="entry name" value="NUCLEOTIDE-BINDING PROTEIN NBP35 YEAST -RELATED"/>
    <property type="match status" value="1"/>
</dbReference>
<dbReference type="PROSITE" id="PS01215">
    <property type="entry name" value="MRP"/>
    <property type="match status" value="1"/>
</dbReference>
<organism evidence="10 11">
    <name type="scientific">Diacronema lutheri</name>
    <name type="common">Unicellular marine alga</name>
    <name type="synonym">Monochrysis lutheri</name>
    <dbReference type="NCBI Taxonomy" id="2081491"/>
    <lineage>
        <taxon>Eukaryota</taxon>
        <taxon>Haptista</taxon>
        <taxon>Haptophyta</taxon>
        <taxon>Pavlovophyceae</taxon>
        <taxon>Pavlovales</taxon>
        <taxon>Pavlovaceae</taxon>
        <taxon>Diacronema</taxon>
    </lineage>
</organism>
<comment type="caution">
    <text evidence="10">The sequence shown here is derived from an EMBL/GenBank/DDBJ whole genome shotgun (WGS) entry which is preliminary data.</text>
</comment>
<dbReference type="OMA" id="DEHITIC"/>
<proteinExistence type="inferred from homology"/>
<feature type="binding site" evidence="8">
    <location>
        <position position="28"/>
    </location>
    <ligand>
        <name>[4Fe-4S] cluster</name>
        <dbReference type="ChEBI" id="CHEBI:49883"/>
        <label>1</label>
    </ligand>
</feature>
<dbReference type="GO" id="GO:0051539">
    <property type="term" value="F:4 iron, 4 sulfur cluster binding"/>
    <property type="evidence" value="ECO:0007669"/>
    <property type="project" value="UniProtKB-UniRule"/>
</dbReference>
<evidence type="ECO:0000256" key="3">
    <source>
        <dbReference type="ARBA" id="ARBA00022723"/>
    </source>
</evidence>
<dbReference type="InterPro" id="IPR028601">
    <property type="entry name" value="NUBP1/Nbp35"/>
</dbReference>
<sequence length="417" mass="42306">MALDHPQPENCVGPQSEEAGKASACEGCPNQKVCASGAAKEEDPAVAQVAEQLASVKRKVLVLSGKGGVGKSTVASQLAFGLASRGLRVGLLDIDICGPSAPLMLGVRGEAVHSSASGWSPVWVSVPTDAQAGDGDEAEEGELGVMSIGFLLPDADDAVIWRGPRKNGLIKQFLTDVEWGSLDVLLIDTPPGTSDEHISAVQYMKRALGEHDGAVVVSTPQEASMADVRKELNFCKKTSLRVLGVVENMAPLAVPLQHVRAVDTVGVDVTARLLAAVRAADPALLNECLLETIVFPTGAGSPANAGGSTPGRYAGLAGPERMAAEFGVPFLGKLPLDPAVGRACDAGQAIAALGAHGRAAVAVRALCDRVARALFPDVGADGGSAYRFAGAPDAPHSAGLVGAALAGGGAAAAPMDE</sequence>
<feature type="binding site" evidence="8">
    <location>
        <begin position="65"/>
        <end position="72"/>
    </location>
    <ligand>
        <name>ATP</name>
        <dbReference type="ChEBI" id="CHEBI:30616"/>
    </ligand>
</feature>
<comment type="cofactor">
    <cofactor evidence="8">
        <name>[4Fe-4S] cluster</name>
        <dbReference type="ChEBI" id="CHEBI:49883"/>
    </cofactor>
    <text evidence="8">Binds 4 [4Fe-4S] clusters per heterotetramer. Contains two stable clusters in the N-termini of NUBP1 and two labile, bridging clusters between subunits of the NUBP1-NUBP2 heterotetramer.</text>
</comment>
<dbReference type="GO" id="GO:0005524">
    <property type="term" value="F:ATP binding"/>
    <property type="evidence" value="ECO:0007669"/>
    <property type="project" value="UniProtKB-KW"/>
</dbReference>
<dbReference type="InterPro" id="IPR000808">
    <property type="entry name" value="Mrp-like_CS"/>
</dbReference>
<evidence type="ECO:0000256" key="9">
    <source>
        <dbReference type="SAM" id="MobiDB-lite"/>
    </source>
</evidence>
<feature type="binding site" evidence="8">
    <location>
        <position position="25"/>
    </location>
    <ligand>
        <name>[4Fe-4S] cluster</name>
        <dbReference type="ChEBI" id="CHEBI:49883"/>
        <label>1</label>
    </ligand>
</feature>
<dbReference type="Proteomes" id="UP000751190">
    <property type="component" value="Unassembled WGS sequence"/>
</dbReference>
<dbReference type="PANTHER" id="PTHR23264:SF19">
    <property type="entry name" value="CYTOSOLIC FE-S CLUSTER ASSEMBLY FACTOR NUBP2"/>
    <property type="match status" value="1"/>
</dbReference>
<keyword evidence="1 8" id="KW-0004">4Fe-4S</keyword>
<comment type="similarity">
    <text evidence="8">Belongs to the Mrp/NBP35 ATP-binding proteins family. NUBP1/NBP35 subfamily.</text>
</comment>
<feature type="binding site" evidence="8">
    <location>
        <position position="11"/>
    </location>
    <ligand>
        <name>[4Fe-4S] cluster</name>
        <dbReference type="ChEBI" id="CHEBI:49883"/>
        <label>1</label>
    </ligand>
</feature>
<dbReference type="Pfam" id="PF10609">
    <property type="entry name" value="ParA"/>
    <property type="match status" value="1"/>
</dbReference>
<keyword evidence="2 8" id="KW-0963">Cytoplasm</keyword>
<protein>
    <recommendedName>
        <fullName evidence="8">Cytosolic Fe-S cluster assembly factor NUBP1 homolog</fullName>
    </recommendedName>
</protein>
<dbReference type="InterPro" id="IPR033756">
    <property type="entry name" value="YlxH/NBP35"/>
</dbReference>
<evidence type="ECO:0000256" key="4">
    <source>
        <dbReference type="ARBA" id="ARBA00022741"/>
    </source>
</evidence>
<evidence type="ECO:0000256" key="1">
    <source>
        <dbReference type="ARBA" id="ARBA00022485"/>
    </source>
</evidence>
<keyword evidence="6 8" id="KW-0408">Iron</keyword>
<evidence type="ECO:0000313" key="10">
    <source>
        <dbReference type="EMBL" id="KAG8461348.1"/>
    </source>
</evidence>
<evidence type="ECO:0000256" key="2">
    <source>
        <dbReference type="ARBA" id="ARBA00022490"/>
    </source>
</evidence>
<evidence type="ECO:0000256" key="7">
    <source>
        <dbReference type="ARBA" id="ARBA00023014"/>
    </source>
</evidence>
<keyword evidence="11" id="KW-1185">Reference proteome</keyword>
<dbReference type="CDD" id="cd02037">
    <property type="entry name" value="Mrp_NBP35"/>
    <property type="match status" value="1"/>
</dbReference>
<keyword evidence="4 8" id="KW-0547">Nucleotide-binding</keyword>
<dbReference type="GO" id="GO:0140663">
    <property type="term" value="F:ATP-dependent FeS chaperone activity"/>
    <property type="evidence" value="ECO:0007669"/>
    <property type="project" value="InterPro"/>
</dbReference>
<accession>A0A8J6CBC8</accession>
<dbReference type="InterPro" id="IPR019591">
    <property type="entry name" value="Mrp/NBP35_ATP-bd"/>
</dbReference>
<dbReference type="HAMAP" id="MF_02040">
    <property type="entry name" value="Mrp_NBP35"/>
    <property type="match status" value="1"/>
</dbReference>
<evidence type="ECO:0000313" key="11">
    <source>
        <dbReference type="Proteomes" id="UP000751190"/>
    </source>
</evidence>
<keyword evidence="7 8" id="KW-0411">Iron-sulfur</keyword>
<keyword evidence="5 8" id="KW-0067">ATP-binding</keyword>
<dbReference type="GO" id="GO:0046872">
    <property type="term" value="F:metal ion binding"/>
    <property type="evidence" value="ECO:0007669"/>
    <property type="project" value="UniProtKB-KW"/>
</dbReference>
<evidence type="ECO:0000256" key="6">
    <source>
        <dbReference type="ARBA" id="ARBA00023004"/>
    </source>
</evidence>
<evidence type="ECO:0000256" key="5">
    <source>
        <dbReference type="ARBA" id="ARBA00022840"/>
    </source>
</evidence>
<dbReference type="SUPFAM" id="SSF52540">
    <property type="entry name" value="P-loop containing nucleoside triphosphate hydrolases"/>
    <property type="match status" value="1"/>
</dbReference>
<evidence type="ECO:0000256" key="8">
    <source>
        <dbReference type="HAMAP-Rule" id="MF_03038"/>
    </source>
</evidence>
<keyword evidence="3 8" id="KW-0479">Metal-binding</keyword>
<dbReference type="HAMAP" id="MF_03038">
    <property type="entry name" value="NUBP1"/>
    <property type="match status" value="1"/>
</dbReference>
<gene>
    <name evidence="10" type="ORF">KFE25_010535</name>
</gene>
<name>A0A8J6CBC8_DIALT</name>
<dbReference type="InterPro" id="IPR027417">
    <property type="entry name" value="P-loop_NTPase"/>
</dbReference>
<comment type="subunit">
    <text evidence="8">Heterotetramer of 2 NUBP1 and 2 NUBP2 chains.</text>
</comment>
<dbReference type="Gene3D" id="3.40.50.300">
    <property type="entry name" value="P-loop containing nucleotide triphosphate hydrolases"/>
    <property type="match status" value="1"/>
</dbReference>
<comment type="subcellular location">
    <subcellularLocation>
        <location evidence="8">Cytoplasm</location>
    </subcellularLocation>
</comment>
<feature type="region of interest" description="Disordered" evidence="9">
    <location>
        <begin position="1"/>
        <end position="22"/>
    </location>
</feature>
<dbReference type="GO" id="GO:0005829">
    <property type="term" value="C:cytosol"/>
    <property type="evidence" value="ECO:0007669"/>
    <property type="project" value="TreeGrafter"/>
</dbReference>